<reference evidence="9 10" key="1">
    <citation type="submission" date="2018-03" db="EMBL/GenBank/DDBJ databases">
        <title>The ancient ancestry and fast evolution of plastids.</title>
        <authorList>
            <person name="Moore K.R."/>
            <person name="Magnabosco C."/>
            <person name="Momper L."/>
            <person name="Gold D.A."/>
            <person name="Bosak T."/>
            <person name="Fournier G.P."/>
        </authorList>
    </citation>
    <scope>NUCLEOTIDE SEQUENCE [LARGE SCALE GENOMIC DNA]</scope>
    <source>
        <strain evidence="9 10">CCALA 037</strain>
    </source>
</reference>
<feature type="domain" description="HAMP" evidence="8">
    <location>
        <begin position="568"/>
        <end position="620"/>
    </location>
</feature>
<keyword evidence="4" id="KW-0175">Coiled coil</keyword>
<dbReference type="InterPro" id="IPR004089">
    <property type="entry name" value="MCPsignal_dom"/>
</dbReference>
<dbReference type="GO" id="GO:0007165">
    <property type="term" value="P:signal transduction"/>
    <property type="evidence" value="ECO:0007669"/>
    <property type="project" value="UniProtKB-KW"/>
</dbReference>
<dbReference type="EMBL" id="PVWO01000578">
    <property type="protein sequence ID" value="PSB42620.1"/>
    <property type="molecule type" value="Genomic_DNA"/>
</dbReference>
<dbReference type="PANTHER" id="PTHR32089">
    <property type="entry name" value="METHYL-ACCEPTING CHEMOTAXIS PROTEIN MCPB"/>
    <property type="match status" value="1"/>
</dbReference>
<protein>
    <recommendedName>
        <fullName evidence="11">Chemotaxis protein</fullName>
    </recommendedName>
</protein>
<keyword evidence="6" id="KW-1133">Transmembrane helix</keyword>
<evidence type="ECO:0008006" key="11">
    <source>
        <dbReference type="Google" id="ProtNLM"/>
    </source>
</evidence>
<dbReference type="PROSITE" id="PS50111">
    <property type="entry name" value="CHEMOTAXIS_TRANSDUC_2"/>
    <property type="match status" value="1"/>
</dbReference>
<evidence type="ECO:0000256" key="4">
    <source>
        <dbReference type="SAM" id="Coils"/>
    </source>
</evidence>
<feature type="region of interest" description="Disordered" evidence="5">
    <location>
        <begin position="333"/>
        <end position="363"/>
    </location>
</feature>
<proteinExistence type="inferred from homology"/>
<feature type="transmembrane region" description="Helical" evidence="6">
    <location>
        <begin position="540"/>
        <end position="562"/>
    </location>
</feature>
<dbReference type="Gene3D" id="1.10.287.950">
    <property type="entry name" value="Methyl-accepting chemotaxis protein"/>
    <property type="match status" value="1"/>
</dbReference>
<dbReference type="GO" id="GO:0004888">
    <property type="term" value="F:transmembrane signaling receptor activity"/>
    <property type="evidence" value="ECO:0007669"/>
    <property type="project" value="InterPro"/>
</dbReference>
<keyword evidence="10" id="KW-1185">Reference proteome</keyword>
<dbReference type="SUPFAM" id="SSF58104">
    <property type="entry name" value="Methyl-accepting chemotaxis protein (MCP) signaling domain"/>
    <property type="match status" value="1"/>
</dbReference>
<gene>
    <name evidence="9" type="ORF">C7B77_26620</name>
</gene>
<dbReference type="SMART" id="SM00304">
    <property type="entry name" value="HAMP"/>
    <property type="match status" value="2"/>
</dbReference>
<evidence type="ECO:0000256" key="3">
    <source>
        <dbReference type="PROSITE-ProRule" id="PRU00284"/>
    </source>
</evidence>
<evidence type="ECO:0000256" key="1">
    <source>
        <dbReference type="ARBA" id="ARBA00023224"/>
    </source>
</evidence>
<dbReference type="PROSITE" id="PS50885">
    <property type="entry name" value="HAMP"/>
    <property type="match status" value="2"/>
</dbReference>
<dbReference type="OrthoDB" id="419276at2"/>
<feature type="transmembrane region" description="Helical" evidence="6">
    <location>
        <begin position="503"/>
        <end position="528"/>
    </location>
</feature>
<feature type="compositionally biased region" description="Basic and acidic residues" evidence="5">
    <location>
        <begin position="344"/>
        <end position="357"/>
    </location>
</feature>
<organism evidence="9 10">
    <name type="scientific">Chamaesiphon polymorphus CCALA 037</name>
    <dbReference type="NCBI Taxonomy" id="2107692"/>
    <lineage>
        <taxon>Bacteria</taxon>
        <taxon>Bacillati</taxon>
        <taxon>Cyanobacteriota</taxon>
        <taxon>Cyanophyceae</taxon>
        <taxon>Gomontiellales</taxon>
        <taxon>Chamaesiphonaceae</taxon>
        <taxon>Chamaesiphon</taxon>
    </lineage>
</organism>
<dbReference type="CDD" id="cd11386">
    <property type="entry name" value="MCP_signal"/>
    <property type="match status" value="1"/>
</dbReference>
<sequence length="963" mass="104218">MQDYTQDYQLAEAAYLQGNYEKAATIIDTLVTKFQDDPSVRLLRGHIYCYGLYQYEIGKKEYEYVIGISTDPEFLQFAHSGLDYANSCIGQMGDRVDREQFNGGDSGGHYRNTTADSAELLTWRQPEDLTADEDFDLAALNFNIDMSGQLFPSQGTDIFSIETNTNIGGQKPQIATGFYNNEQETLTDAFAFGYNQEDSQAEQIFDNLPLATTSEAAEDTGFFNISPAAQRAFDTFDPERSVSPFESSDRSTDLPAAASTESKSKTDLPDRPVAASDRPTMIFPAHTAEPSAQPLHDRIAEISGDFGQAEFSVEDISDALNEISGALPMAWPPTGQSSDPANWLDEKSPADARHDDIENPQADGFDFGVAQAFQDAFQPQEVNTTPPAAHVPLAQSPSQFAAIDALPFAAEDADFGTQSGFLDLPDDFLEQRAPSAMDTPKSSAMFDDSSTFINGVSISGIKAQPTGAVSSMYRDDNSHLTHIAPAQGVFAPFENASFQKKQWMISGAAGLGAAVVIAGVTFVASLTLPEKVAKDARPPLQNAGALMMLLGGLTSFGITKILTGRYTRQVSRSVRDLQSNFEQVAQGNMGARATVSSQDELGVLSSSFNYMLQSVVTSNSEAQRKAREMELAKDELQRQVIRLLDDVEGAARGDLTVKAEVTADVLGAVADSFNLTIDSLRQIVQQVQVAAVQVNQSSTESEAFARRLSSDALSQAEELAVTVNSVQMMTASIKRVAESARESEEVARTASSTALKGGEAVERTVAGIQEIRETVAESTRKVKRLAESSQQISQIVSVISQIASRTNLLALNASIEAARAGESGKGFAIVADEVRQLADRSAKALKEIEHIVLQIQSETGSVMAAMEQGTQQVIQGTKLAEQAKRSLDDIIQVSNRIDALVRSITSDTIEQRETSKAVTEVMQSVEIQAQSTSQEAQKVSSSLENLVVVARNLLTYVERFKVE</sequence>
<dbReference type="CDD" id="cd06225">
    <property type="entry name" value="HAMP"/>
    <property type="match status" value="1"/>
</dbReference>
<evidence type="ECO:0000256" key="2">
    <source>
        <dbReference type="ARBA" id="ARBA00029447"/>
    </source>
</evidence>
<dbReference type="GO" id="GO:0016020">
    <property type="term" value="C:membrane"/>
    <property type="evidence" value="ECO:0007669"/>
    <property type="project" value="InterPro"/>
</dbReference>
<evidence type="ECO:0000313" key="9">
    <source>
        <dbReference type="EMBL" id="PSB42620.1"/>
    </source>
</evidence>
<dbReference type="AlphaFoldDB" id="A0A2T1FCA3"/>
<dbReference type="Pfam" id="PF00015">
    <property type="entry name" value="MCPsignal"/>
    <property type="match status" value="1"/>
</dbReference>
<dbReference type="InterPro" id="IPR003660">
    <property type="entry name" value="HAMP_dom"/>
</dbReference>
<dbReference type="Gene3D" id="6.10.340.10">
    <property type="match status" value="1"/>
</dbReference>
<evidence type="ECO:0000256" key="5">
    <source>
        <dbReference type="SAM" id="MobiDB-lite"/>
    </source>
</evidence>
<dbReference type="SUPFAM" id="SSF158472">
    <property type="entry name" value="HAMP domain-like"/>
    <property type="match status" value="1"/>
</dbReference>
<dbReference type="InterPro" id="IPR004090">
    <property type="entry name" value="Chemotax_Me-accpt_rcpt"/>
</dbReference>
<dbReference type="SMART" id="SM00283">
    <property type="entry name" value="MA"/>
    <property type="match status" value="1"/>
</dbReference>
<comment type="similarity">
    <text evidence="2">Belongs to the methyl-accepting chemotaxis (MCP) protein family.</text>
</comment>
<dbReference type="PANTHER" id="PTHR32089:SF114">
    <property type="entry name" value="METHYL-ACCEPTING CHEMOTAXIS PROTEIN MCPB"/>
    <property type="match status" value="1"/>
</dbReference>
<evidence type="ECO:0000259" key="7">
    <source>
        <dbReference type="PROSITE" id="PS50111"/>
    </source>
</evidence>
<dbReference type="Proteomes" id="UP000238937">
    <property type="component" value="Unassembled WGS sequence"/>
</dbReference>
<comment type="caution">
    <text evidence="9">The sequence shown here is derived from an EMBL/GenBank/DDBJ whole genome shotgun (WGS) entry which is preliminary data.</text>
</comment>
<dbReference type="FunFam" id="1.10.287.950:FF:000001">
    <property type="entry name" value="Methyl-accepting chemotaxis sensory transducer"/>
    <property type="match status" value="1"/>
</dbReference>
<feature type="coiled-coil region" evidence="4">
    <location>
        <begin position="619"/>
        <end position="646"/>
    </location>
</feature>
<keyword evidence="6" id="KW-0812">Transmembrane</keyword>
<accession>A0A2T1FCA3</accession>
<feature type="domain" description="HAMP" evidence="8">
    <location>
        <begin position="634"/>
        <end position="685"/>
    </location>
</feature>
<evidence type="ECO:0000313" key="10">
    <source>
        <dbReference type="Proteomes" id="UP000238937"/>
    </source>
</evidence>
<dbReference type="GO" id="GO:0006935">
    <property type="term" value="P:chemotaxis"/>
    <property type="evidence" value="ECO:0007669"/>
    <property type="project" value="InterPro"/>
</dbReference>
<keyword evidence="1 3" id="KW-0807">Transducer</keyword>
<evidence type="ECO:0000259" key="8">
    <source>
        <dbReference type="PROSITE" id="PS50885"/>
    </source>
</evidence>
<evidence type="ECO:0000256" key="6">
    <source>
        <dbReference type="SAM" id="Phobius"/>
    </source>
</evidence>
<keyword evidence="6" id="KW-0472">Membrane</keyword>
<dbReference type="PRINTS" id="PR00260">
    <property type="entry name" value="CHEMTRNSDUCR"/>
</dbReference>
<feature type="region of interest" description="Disordered" evidence="5">
    <location>
        <begin position="239"/>
        <end position="275"/>
    </location>
</feature>
<name>A0A2T1FCA3_9CYAN</name>
<dbReference type="Pfam" id="PF00672">
    <property type="entry name" value="HAMP"/>
    <property type="match status" value="1"/>
</dbReference>
<feature type="domain" description="Methyl-accepting transducer" evidence="7">
    <location>
        <begin position="690"/>
        <end position="926"/>
    </location>
</feature>